<accession>A0ABC8SLK9</accession>
<proteinExistence type="predicted"/>
<protein>
    <submittedName>
        <fullName evidence="1">Uncharacterized protein</fullName>
    </submittedName>
</protein>
<sequence>MHEIKERQVPVAMGASLRWVPSPVREQKFLENTRCGRGQIAGRSSNIQIQSKGYIHRTLQRCRFPDLTHLWLEESTSEAVWGVICNSIFGCNCLKDHKQ</sequence>
<dbReference type="Proteomes" id="UP001642360">
    <property type="component" value="Unassembled WGS sequence"/>
</dbReference>
<dbReference type="EMBL" id="CAUOFW020002713">
    <property type="protein sequence ID" value="CAK9155502.1"/>
    <property type="molecule type" value="Genomic_DNA"/>
</dbReference>
<reference evidence="1 2" key="1">
    <citation type="submission" date="2024-02" db="EMBL/GenBank/DDBJ databases">
        <authorList>
            <person name="Vignale AGUSTIN F."/>
            <person name="Sosa J E."/>
            <person name="Modenutti C."/>
        </authorList>
    </citation>
    <scope>NUCLEOTIDE SEQUENCE [LARGE SCALE GENOMIC DNA]</scope>
</reference>
<keyword evidence="2" id="KW-1185">Reference proteome</keyword>
<name>A0ABC8SLK9_9AQUA</name>
<dbReference type="AlphaFoldDB" id="A0ABC8SLK9"/>
<gene>
    <name evidence="1" type="ORF">ILEXP_LOCUS23913</name>
</gene>
<organism evidence="1 2">
    <name type="scientific">Ilex paraguariensis</name>
    <name type="common">yerba mate</name>
    <dbReference type="NCBI Taxonomy" id="185542"/>
    <lineage>
        <taxon>Eukaryota</taxon>
        <taxon>Viridiplantae</taxon>
        <taxon>Streptophyta</taxon>
        <taxon>Embryophyta</taxon>
        <taxon>Tracheophyta</taxon>
        <taxon>Spermatophyta</taxon>
        <taxon>Magnoliopsida</taxon>
        <taxon>eudicotyledons</taxon>
        <taxon>Gunneridae</taxon>
        <taxon>Pentapetalae</taxon>
        <taxon>asterids</taxon>
        <taxon>campanulids</taxon>
        <taxon>Aquifoliales</taxon>
        <taxon>Aquifoliaceae</taxon>
        <taxon>Ilex</taxon>
    </lineage>
</organism>
<evidence type="ECO:0000313" key="2">
    <source>
        <dbReference type="Proteomes" id="UP001642360"/>
    </source>
</evidence>
<comment type="caution">
    <text evidence="1">The sequence shown here is derived from an EMBL/GenBank/DDBJ whole genome shotgun (WGS) entry which is preliminary data.</text>
</comment>
<evidence type="ECO:0000313" key="1">
    <source>
        <dbReference type="EMBL" id="CAK9155502.1"/>
    </source>
</evidence>